<dbReference type="SMART" id="SM00357">
    <property type="entry name" value="CSP"/>
    <property type="match status" value="1"/>
</dbReference>
<dbReference type="GO" id="GO:0003676">
    <property type="term" value="F:nucleic acid binding"/>
    <property type="evidence" value="ECO:0007669"/>
    <property type="project" value="InterPro"/>
</dbReference>
<dbReference type="InterPro" id="IPR011129">
    <property type="entry name" value="CSD"/>
</dbReference>
<dbReference type="EMBL" id="CAJNDS010000304">
    <property type="protein sequence ID" value="CAE7041784.1"/>
    <property type="molecule type" value="Genomic_DNA"/>
</dbReference>
<dbReference type="Proteomes" id="UP000604046">
    <property type="component" value="Unassembled WGS sequence"/>
</dbReference>
<dbReference type="InterPro" id="IPR012340">
    <property type="entry name" value="NA-bd_OB-fold"/>
</dbReference>
<keyword evidence="4" id="KW-1185">Reference proteome</keyword>
<gene>
    <name evidence="3" type="ORF">SNAT2548_LOCUS4921</name>
</gene>
<accession>A0A812IK54</accession>
<dbReference type="PROSITE" id="PS51857">
    <property type="entry name" value="CSD_2"/>
    <property type="match status" value="1"/>
</dbReference>
<dbReference type="SUPFAM" id="SSF50249">
    <property type="entry name" value="Nucleic acid-binding proteins"/>
    <property type="match status" value="1"/>
</dbReference>
<comment type="caution">
    <text evidence="3">The sequence shown here is derived from an EMBL/GenBank/DDBJ whole genome shotgun (WGS) entry which is preliminary data.</text>
</comment>
<reference evidence="3" key="1">
    <citation type="submission" date="2021-02" db="EMBL/GenBank/DDBJ databases">
        <authorList>
            <person name="Dougan E. K."/>
            <person name="Rhodes N."/>
            <person name="Thang M."/>
            <person name="Chan C."/>
        </authorList>
    </citation>
    <scope>NUCLEOTIDE SEQUENCE</scope>
</reference>
<dbReference type="InterPro" id="IPR002059">
    <property type="entry name" value="CSP_DNA-bd"/>
</dbReference>
<evidence type="ECO:0000256" key="1">
    <source>
        <dbReference type="SAM" id="MobiDB-lite"/>
    </source>
</evidence>
<protein>
    <recommendedName>
        <fullName evidence="2">CSD domain-containing protein</fullName>
    </recommendedName>
</protein>
<organism evidence="3 4">
    <name type="scientific">Symbiodinium natans</name>
    <dbReference type="NCBI Taxonomy" id="878477"/>
    <lineage>
        <taxon>Eukaryota</taxon>
        <taxon>Sar</taxon>
        <taxon>Alveolata</taxon>
        <taxon>Dinophyceae</taxon>
        <taxon>Suessiales</taxon>
        <taxon>Symbiodiniaceae</taxon>
        <taxon>Symbiodinium</taxon>
    </lineage>
</organism>
<dbReference type="Pfam" id="PF00313">
    <property type="entry name" value="CSD"/>
    <property type="match status" value="1"/>
</dbReference>
<proteinExistence type="predicted"/>
<evidence type="ECO:0000313" key="4">
    <source>
        <dbReference type="Proteomes" id="UP000604046"/>
    </source>
</evidence>
<dbReference type="Gene3D" id="2.40.50.140">
    <property type="entry name" value="Nucleic acid-binding proteins"/>
    <property type="match status" value="1"/>
</dbReference>
<evidence type="ECO:0000313" key="3">
    <source>
        <dbReference type="EMBL" id="CAE7041784.1"/>
    </source>
</evidence>
<dbReference type="AlphaFoldDB" id="A0A812IK54"/>
<feature type="compositionally biased region" description="Gly residues" evidence="1">
    <location>
        <begin position="254"/>
        <end position="273"/>
    </location>
</feature>
<name>A0A812IK54_9DINO</name>
<feature type="compositionally biased region" description="Basic residues" evidence="1">
    <location>
        <begin position="293"/>
        <end position="304"/>
    </location>
</feature>
<feature type="compositionally biased region" description="Basic and acidic residues" evidence="1">
    <location>
        <begin position="199"/>
        <end position="208"/>
    </location>
</feature>
<evidence type="ECO:0000259" key="2">
    <source>
        <dbReference type="PROSITE" id="PS51857"/>
    </source>
</evidence>
<feature type="domain" description="CSD" evidence="2">
    <location>
        <begin position="148"/>
        <end position="213"/>
    </location>
</feature>
<dbReference type="OrthoDB" id="448619at2759"/>
<sequence length="304" mass="31188">MVLQCVELDLASQSLPKCSLSLGIHPEATRKNWQSILANVARSLLPGGVCVFATYFDIEAGQVQRIAASAGLALQLFENPYYKGKAIQSGAPSLRFLLVGRCLAAAGCGTARVTEGRNPQETRFDLRGKGDYNQMRERQGPPWTAKVVAEGRVKTFNSKHGFGFIDCPAANDKFGRDVFIHKAQLGDVPVGADITFEVRTNKDGHPQAKDVQNMDGSKPGPYPEDGEETGHQDMNGEGGGGKGKSKKGGDKGKGGGGKGGGGKKGGGGGFGKGGGKDGGKGGGKGGKGGGGGKGKKGGGKGKGK</sequence>
<feature type="compositionally biased region" description="Gly residues" evidence="1">
    <location>
        <begin position="280"/>
        <end position="292"/>
    </location>
</feature>
<feature type="region of interest" description="Disordered" evidence="1">
    <location>
        <begin position="198"/>
        <end position="304"/>
    </location>
</feature>